<protein>
    <submittedName>
        <fullName evidence="1">Uncharacterized protein</fullName>
    </submittedName>
</protein>
<keyword evidence="2" id="KW-1185">Reference proteome</keyword>
<evidence type="ECO:0000313" key="1">
    <source>
        <dbReference type="EMBL" id="KAK7274258.1"/>
    </source>
</evidence>
<sequence>MPMEDRLVEMKYKEYRGARWKWDVLNDILPMDIKPLVAAIVPPSSNVKKDTLVWNDENDGAFSLALATTLVRGPIAMPLTQD</sequence>
<proteinExistence type="predicted"/>
<accession>A0AAN9FJY8</accession>
<dbReference type="AlphaFoldDB" id="A0AAN9FJY8"/>
<reference evidence="1 2" key="1">
    <citation type="submission" date="2024-01" db="EMBL/GenBank/DDBJ databases">
        <title>The genomes of 5 underutilized Papilionoideae crops provide insights into root nodulation and disease resistanc.</title>
        <authorList>
            <person name="Yuan L."/>
        </authorList>
    </citation>
    <scope>NUCLEOTIDE SEQUENCE [LARGE SCALE GENOMIC DNA]</scope>
    <source>
        <strain evidence="1">ZHUSHIDOU_FW_LH</strain>
        <tissue evidence="1">Leaf</tissue>
    </source>
</reference>
<dbReference type="EMBL" id="JAYWIO010000003">
    <property type="protein sequence ID" value="KAK7274258.1"/>
    <property type="molecule type" value="Genomic_DNA"/>
</dbReference>
<organism evidence="1 2">
    <name type="scientific">Crotalaria pallida</name>
    <name type="common">Smooth rattlebox</name>
    <name type="synonym">Crotalaria striata</name>
    <dbReference type="NCBI Taxonomy" id="3830"/>
    <lineage>
        <taxon>Eukaryota</taxon>
        <taxon>Viridiplantae</taxon>
        <taxon>Streptophyta</taxon>
        <taxon>Embryophyta</taxon>
        <taxon>Tracheophyta</taxon>
        <taxon>Spermatophyta</taxon>
        <taxon>Magnoliopsida</taxon>
        <taxon>eudicotyledons</taxon>
        <taxon>Gunneridae</taxon>
        <taxon>Pentapetalae</taxon>
        <taxon>rosids</taxon>
        <taxon>fabids</taxon>
        <taxon>Fabales</taxon>
        <taxon>Fabaceae</taxon>
        <taxon>Papilionoideae</taxon>
        <taxon>50 kb inversion clade</taxon>
        <taxon>genistoids sensu lato</taxon>
        <taxon>core genistoids</taxon>
        <taxon>Crotalarieae</taxon>
        <taxon>Crotalaria</taxon>
    </lineage>
</organism>
<name>A0AAN9FJY8_CROPI</name>
<comment type="caution">
    <text evidence="1">The sequence shown here is derived from an EMBL/GenBank/DDBJ whole genome shotgun (WGS) entry which is preliminary data.</text>
</comment>
<gene>
    <name evidence="1" type="ORF">RIF29_15341</name>
</gene>
<dbReference type="Proteomes" id="UP001372338">
    <property type="component" value="Unassembled WGS sequence"/>
</dbReference>
<evidence type="ECO:0000313" key="2">
    <source>
        <dbReference type="Proteomes" id="UP001372338"/>
    </source>
</evidence>